<dbReference type="EMBL" id="BAAFJT010000001">
    <property type="protein sequence ID" value="GAB0179328.1"/>
    <property type="molecule type" value="Genomic_DNA"/>
</dbReference>
<comment type="caution">
    <text evidence="2">The sequence shown here is derived from an EMBL/GenBank/DDBJ whole genome shotgun (WGS) entry which is preliminary data.</text>
</comment>
<dbReference type="PANTHER" id="PTHR33332">
    <property type="entry name" value="REVERSE TRANSCRIPTASE DOMAIN-CONTAINING PROTEIN"/>
    <property type="match status" value="1"/>
</dbReference>
<proteinExistence type="predicted"/>
<evidence type="ECO:0000313" key="2">
    <source>
        <dbReference type="EMBL" id="GAB0179328.1"/>
    </source>
</evidence>
<dbReference type="InterPro" id="IPR000477">
    <property type="entry name" value="RT_dom"/>
</dbReference>
<dbReference type="Proteomes" id="UP001623348">
    <property type="component" value="Unassembled WGS sequence"/>
</dbReference>
<dbReference type="AlphaFoldDB" id="A0ABC9W1E6"/>
<accession>A0ABC9W1E6</accession>
<protein>
    <submittedName>
        <fullName evidence="2">Mitochondrial enolase superfamily member 1</fullName>
    </submittedName>
</protein>
<organism evidence="2 3">
    <name type="scientific">Grus japonensis</name>
    <name type="common">Japanese crane</name>
    <name type="synonym">Red-crowned crane</name>
    <dbReference type="NCBI Taxonomy" id="30415"/>
    <lineage>
        <taxon>Eukaryota</taxon>
        <taxon>Metazoa</taxon>
        <taxon>Chordata</taxon>
        <taxon>Craniata</taxon>
        <taxon>Vertebrata</taxon>
        <taxon>Euteleostomi</taxon>
        <taxon>Archelosauria</taxon>
        <taxon>Archosauria</taxon>
        <taxon>Dinosauria</taxon>
        <taxon>Saurischia</taxon>
        <taxon>Theropoda</taxon>
        <taxon>Coelurosauria</taxon>
        <taxon>Aves</taxon>
        <taxon>Neognathae</taxon>
        <taxon>Neoaves</taxon>
        <taxon>Gruiformes</taxon>
        <taxon>Gruidae</taxon>
        <taxon>Grus</taxon>
    </lineage>
</organism>
<feature type="domain" description="Reverse transcriptase" evidence="1">
    <location>
        <begin position="62"/>
        <end position="151"/>
    </location>
</feature>
<reference evidence="2 3" key="1">
    <citation type="submission" date="2024-06" db="EMBL/GenBank/DDBJ databases">
        <title>The draft genome of Grus japonensis, version 3.</title>
        <authorList>
            <person name="Nabeshima K."/>
            <person name="Suzuki S."/>
            <person name="Onuma M."/>
        </authorList>
    </citation>
    <scope>NUCLEOTIDE SEQUENCE [LARGE SCALE GENOMIC DNA]</scope>
    <source>
        <strain evidence="2 3">451A</strain>
    </source>
</reference>
<gene>
    <name evidence="2" type="ORF">GRJ2_000398100</name>
</gene>
<evidence type="ECO:0000259" key="1">
    <source>
        <dbReference type="Pfam" id="PF00078"/>
    </source>
</evidence>
<sequence>MPASSKTGPPLAKAKPISASVITYLRRKTKQLERAFATGERSKADEVYRLEEQNSQSQKVGISGMKPSWRPLTSGVPQGSVLDPILLSNFINGLDDGAECTISKFADDTKLGRMGDTPEGLAAIQRDLNRLEKWAGTSLIKFNKGKFKVLHLGRNNPRHQYVLESSLAE</sequence>
<evidence type="ECO:0000313" key="3">
    <source>
        <dbReference type="Proteomes" id="UP001623348"/>
    </source>
</evidence>
<keyword evidence="3" id="KW-1185">Reference proteome</keyword>
<dbReference type="Pfam" id="PF00078">
    <property type="entry name" value="RVT_1"/>
    <property type="match status" value="1"/>
</dbReference>
<name>A0ABC9W1E6_GRUJA</name>